<dbReference type="Pfam" id="PF02518">
    <property type="entry name" value="HATPase_c"/>
    <property type="match status" value="1"/>
</dbReference>
<feature type="transmembrane region" description="Helical" evidence="14">
    <location>
        <begin position="107"/>
        <end position="123"/>
    </location>
</feature>
<reference evidence="17 18" key="1">
    <citation type="submission" date="2020-08" db="EMBL/GenBank/DDBJ databases">
        <title>Genomic Encyclopedia of Type Strains, Phase IV (KMG-IV): sequencing the most valuable type-strain genomes for metagenomic binning, comparative biology and taxonomic classification.</title>
        <authorList>
            <person name="Goeker M."/>
        </authorList>
    </citation>
    <scope>NUCLEOTIDE SEQUENCE [LARGE SCALE GENOMIC DNA]</scope>
    <source>
        <strain evidence="17 18">DSM 25335</strain>
    </source>
</reference>
<evidence type="ECO:0000256" key="1">
    <source>
        <dbReference type="ARBA" id="ARBA00000085"/>
    </source>
</evidence>
<accession>A0A7W8MHK7</accession>
<dbReference type="InterPro" id="IPR036890">
    <property type="entry name" value="HATPase_C_sf"/>
</dbReference>
<evidence type="ECO:0000256" key="6">
    <source>
        <dbReference type="ARBA" id="ARBA00022692"/>
    </source>
</evidence>
<organism evidence="17 18">
    <name type="scientific">Brevundimonas basaltis</name>
    <dbReference type="NCBI Taxonomy" id="472166"/>
    <lineage>
        <taxon>Bacteria</taxon>
        <taxon>Pseudomonadati</taxon>
        <taxon>Pseudomonadota</taxon>
        <taxon>Alphaproteobacteria</taxon>
        <taxon>Caulobacterales</taxon>
        <taxon>Caulobacteraceae</taxon>
        <taxon>Brevundimonas</taxon>
    </lineage>
</organism>
<feature type="transmembrane region" description="Helical" evidence="14">
    <location>
        <begin position="130"/>
        <end position="149"/>
    </location>
</feature>
<dbReference type="Proteomes" id="UP000566663">
    <property type="component" value="Unassembled WGS sequence"/>
</dbReference>
<comment type="catalytic activity">
    <reaction evidence="1">
        <text>ATP + protein L-histidine = ADP + protein N-phospho-L-histidine.</text>
        <dbReference type="EC" id="2.7.13.3"/>
    </reaction>
</comment>
<gene>
    <name evidence="17" type="ORF">HNQ67_002278</name>
</gene>
<comment type="subcellular location">
    <subcellularLocation>
        <location evidence="2">Membrane</location>
    </subcellularLocation>
</comment>
<dbReference type="InterPro" id="IPR001789">
    <property type="entry name" value="Sig_transdc_resp-reg_receiver"/>
</dbReference>
<dbReference type="Pfam" id="PF00512">
    <property type="entry name" value="HisKA"/>
    <property type="match status" value="1"/>
</dbReference>
<dbReference type="SMART" id="SM00387">
    <property type="entry name" value="HATPase_c"/>
    <property type="match status" value="1"/>
</dbReference>
<dbReference type="FunFam" id="1.10.287.130:FF:000004">
    <property type="entry name" value="Ethylene receptor 1"/>
    <property type="match status" value="1"/>
</dbReference>
<keyword evidence="4 13" id="KW-0597">Phosphoprotein</keyword>
<dbReference type="AlphaFoldDB" id="A0A7W8MHK7"/>
<evidence type="ECO:0000256" key="12">
    <source>
        <dbReference type="ARBA" id="ARBA00023136"/>
    </source>
</evidence>
<evidence type="ECO:0000256" key="13">
    <source>
        <dbReference type="PROSITE-ProRule" id="PRU00169"/>
    </source>
</evidence>
<dbReference type="InterPro" id="IPR003661">
    <property type="entry name" value="HisK_dim/P_dom"/>
</dbReference>
<dbReference type="PROSITE" id="PS50110">
    <property type="entry name" value="RESPONSE_REGULATORY"/>
    <property type="match status" value="1"/>
</dbReference>
<evidence type="ECO:0000256" key="7">
    <source>
        <dbReference type="ARBA" id="ARBA00022741"/>
    </source>
</evidence>
<name>A0A7W8MHK7_9CAUL</name>
<evidence type="ECO:0000256" key="11">
    <source>
        <dbReference type="ARBA" id="ARBA00023012"/>
    </source>
</evidence>
<dbReference type="RefSeq" id="WP_246347557.1">
    <property type="nucleotide sequence ID" value="NZ_BAAAFF010000001.1"/>
</dbReference>
<feature type="modified residue" description="4-aspartylphosphate" evidence="13">
    <location>
        <position position="504"/>
    </location>
</feature>
<dbReference type="PROSITE" id="PS50109">
    <property type="entry name" value="HIS_KIN"/>
    <property type="match status" value="1"/>
</dbReference>
<evidence type="ECO:0000256" key="8">
    <source>
        <dbReference type="ARBA" id="ARBA00022777"/>
    </source>
</evidence>
<dbReference type="SMART" id="SM00448">
    <property type="entry name" value="REC"/>
    <property type="match status" value="1"/>
</dbReference>
<evidence type="ECO:0000259" key="16">
    <source>
        <dbReference type="PROSITE" id="PS50110"/>
    </source>
</evidence>
<protein>
    <recommendedName>
        <fullName evidence="3">histidine kinase</fullName>
        <ecNumber evidence="3">2.7.13.3</ecNumber>
    </recommendedName>
</protein>
<dbReference type="SUPFAM" id="SSF47384">
    <property type="entry name" value="Homodimeric domain of signal transducing histidine kinase"/>
    <property type="match status" value="1"/>
</dbReference>
<evidence type="ECO:0000256" key="3">
    <source>
        <dbReference type="ARBA" id="ARBA00012438"/>
    </source>
</evidence>
<keyword evidence="9" id="KW-0067">ATP-binding</keyword>
<dbReference type="Pfam" id="PF00072">
    <property type="entry name" value="Response_reg"/>
    <property type="match status" value="1"/>
</dbReference>
<evidence type="ECO:0000256" key="10">
    <source>
        <dbReference type="ARBA" id="ARBA00022989"/>
    </source>
</evidence>
<keyword evidence="7" id="KW-0547">Nucleotide-binding</keyword>
<evidence type="ECO:0000256" key="4">
    <source>
        <dbReference type="ARBA" id="ARBA00022553"/>
    </source>
</evidence>
<keyword evidence="6 14" id="KW-0812">Transmembrane</keyword>
<keyword evidence="5" id="KW-0808">Transferase</keyword>
<dbReference type="CDD" id="cd00082">
    <property type="entry name" value="HisKA"/>
    <property type="match status" value="1"/>
</dbReference>
<dbReference type="Gene3D" id="1.10.287.130">
    <property type="match status" value="1"/>
</dbReference>
<feature type="domain" description="Response regulatory" evidence="16">
    <location>
        <begin position="455"/>
        <end position="574"/>
    </location>
</feature>
<comment type="caution">
    <text evidence="17">The sequence shown here is derived from an EMBL/GenBank/DDBJ whole genome shotgun (WGS) entry which is preliminary data.</text>
</comment>
<dbReference type="InterPro" id="IPR011006">
    <property type="entry name" value="CheY-like_superfamily"/>
</dbReference>
<evidence type="ECO:0000256" key="14">
    <source>
        <dbReference type="SAM" id="Phobius"/>
    </source>
</evidence>
<dbReference type="GO" id="GO:0000155">
    <property type="term" value="F:phosphorelay sensor kinase activity"/>
    <property type="evidence" value="ECO:0007669"/>
    <property type="project" value="InterPro"/>
</dbReference>
<proteinExistence type="predicted"/>
<feature type="transmembrane region" description="Helical" evidence="14">
    <location>
        <begin position="28"/>
        <end position="45"/>
    </location>
</feature>
<dbReference type="InterPro" id="IPR004358">
    <property type="entry name" value="Sig_transdc_His_kin-like_C"/>
</dbReference>
<dbReference type="GO" id="GO:0005524">
    <property type="term" value="F:ATP binding"/>
    <property type="evidence" value="ECO:0007669"/>
    <property type="project" value="UniProtKB-KW"/>
</dbReference>
<evidence type="ECO:0000259" key="15">
    <source>
        <dbReference type="PROSITE" id="PS50109"/>
    </source>
</evidence>
<dbReference type="SUPFAM" id="SSF55874">
    <property type="entry name" value="ATPase domain of HSP90 chaperone/DNA topoisomerase II/histidine kinase"/>
    <property type="match status" value="1"/>
</dbReference>
<keyword evidence="12 14" id="KW-0472">Membrane</keyword>
<dbReference type="CDD" id="cd17546">
    <property type="entry name" value="REC_hyHK_CKI1_RcsC-like"/>
    <property type="match status" value="1"/>
</dbReference>
<dbReference type="EC" id="2.7.13.3" evidence="3"/>
<dbReference type="SUPFAM" id="SSF52172">
    <property type="entry name" value="CheY-like"/>
    <property type="match status" value="1"/>
</dbReference>
<sequence>MERLDALGFNAEFDITAASTRAKARERVGLSVLVLLLCAPSIGLAAASAWWLFALAAEAILWTSTSPGLVRRSPVPARALRLFASCMASCGWVLGGLLLWFHGTLTSMVMAVALLSGVSIYIIKACYRTPIHLLVCGIPPALCLLALPFLYDAGPWNRVQLAAALAVLVGFAVSSAAHGWKNHLKLTRSAVDLKDQTRKAEDANRAKSAFLANMSHEIRTPLNGVLGVAEALSHTELTPAQRDMLALVTSSGVSLQQLLSDILDMARIETAQLELHPVDFDLRETVHETFQLHAPAAEAKGLRVRLDVAPDIAGRVVGDVVRFKQVLTNLVSNAVKFTDQGHVGLTASRVAVADGAARYFFTIEDTGLGFDAEHKERLFHRFEQADGSVTRRFGGSGLGLAICRQLTELMGGDLDCDSTPGQGSVFHFSLTLPDAAAVPAMPPRVEESVIDRPLRILAADDHPTNRKVIELVLGPMNVDLALVEDGAAAVEAFGTGDFDAVLMDMQMPVMDGLAATRAIRAFESETGRARTGIIMLTANALPEHVEAALAAGADRHLSKPIDARRLVSTLLELQDGAAAGRAAAGLARYSPAPTTLS</sequence>
<keyword evidence="11" id="KW-0902">Two-component regulatory system</keyword>
<keyword evidence="8 17" id="KW-0418">Kinase</keyword>
<dbReference type="PRINTS" id="PR00344">
    <property type="entry name" value="BCTRLSENSOR"/>
</dbReference>
<dbReference type="InterPro" id="IPR003594">
    <property type="entry name" value="HATPase_dom"/>
</dbReference>
<dbReference type="PANTHER" id="PTHR45339">
    <property type="entry name" value="HYBRID SIGNAL TRANSDUCTION HISTIDINE KINASE J"/>
    <property type="match status" value="1"/>
</dbReference>
<dbReference type="EMBL" id="JACHFZ010000004">
    <property type="protein sequence ID" value="MBB5292754.1"/>
    <property type="molecule type" value="Genomic_DNA"/>
</dbReference>
<dbReference type="GO" id="GO:0016020">
    <property type="term" value="C:membrane"/>
    <property type="evidence" value="ECO:0007669"/>
    <property type="project" value="UniProtKB-SubCell"/>
</dbReference>
<dbReference type="SMART" id="SM00388">
    <property type="entry name" value="HisKA"/>
    <property type="match status" value="1"/>
</dbReference>
<evidence type="ECO:0000256" key="5">
    <source>
        <dbReference type="ARBA" id="ARBA00022679"/>
    </source>
</evidence>
<dbReference type="InterPro" id="IPR036097">
    <property type="entry name" value="HisK_dim/P_sf"/>
</dbReference>
<dbReference type="FunFam" id="3.30.565.10:FF:000010">
    <property type="entry name" value="Sensor histidine kinase RcsC"/>
    <property type="match status" value="1"/>
</dbReference>
<dbReference type="Gene3D" id="3.30.565.10">
    <property type="entry name" value="Histidine kinase-like ATPase, C-terminal domain"/>
    <property type="match status" value="1"/>
</dbReference>
<evidence type="ECO:0000256" key="2">
    <source>
        <dbReference type="ARBA" id="ARBA00004370"/>
    </source>
</evidence>
<evidence type="ECO:0000256" key="9">
    <source>
        <dbReference type="ARBA" id="ARBA00022840"/>
    </source>
</evidence>
<evidence type="ECO:0000313" key="18">
    <source>
        <dbReference type="Proteomes" id="UP000566663"/>
    </source>
</evidence>
<keyword evidence="18" id="KW-1185">Reference proteome</keyword>
<feature type="domain" description="Histidine kinase" evidence="15">
    <location>
        <begin position="213"/>
        <end position="434"/>
    </location>
</feature>
<dbReference type="Gene3D" id="3.40.50.2300">
    <property type="match status" value="1"/>
</dbReference>
<dbReference type="PANTHER" id="PTHR45339:SF1">
    <property type="entry name" value="HYBRID SIGNAL TRANSDUCTION HISTIDINE KINASE J"/>
    <property type="match status" value="1"/>
</dbReference>
<evidence type="ECO:0000313" key="17">
    <source>
        <dbReference type="EMBL" id="MBB5292754.1"/>
    </source>
</evidence>
<dbReference type="InterPro" id="IPR005467">
    <property type="entry name" value="His_kinase_dom"/>
</dbReference>
<keyword evidence="10 14" id="KW-1133">Transmembrane helix</keyword>
<dbReference type="CDD" id="cd16922">
    <property type="entry name" value="HATPase_EvgS-ArcB-TorS-like"/>
    <property type="match status" value="1"/>
</dbReference>
<feature type="transmembrane region" description="Helical" evidence="14">
    <location>
        <begin position="161"/>
        <end position="180"/>
    </location>
</feature>